<organism evidence="6 7">
    <name type="scientific">Romboutsia lituseburensis DSM 797</name>
    <dbReference type="NCBI Taxonomy" id="1121325"/>
    <lineage>
        <taxon>Bacteria</taxon>
        <taxon>Bacillati</taxon>
        <taxon>Bacillota</taxon>
        <taxon>Clostridia</taxon>
        <taxon>Peptostreptococcales</taxon>
        <taxon>Peptostreptococcaceae</taxon>
        <taxon>Romboutsia</taxon>
    </lineage>
</organism>
<comment type="catalytic activity">
    <reaction evidence="5">
        <text>O-phospho-L-tyrosyl-[protein] + H2O = L-tyrosyl-[protein] + phosphate</text>
        <dbReference type="Rhea" id="RHEA:10684"/>
        <dbReference type="Rhea" id="RHEA-COMP:10136"/>
        <dbReference type="Rhea" id="RHEA-COMP:20101"/>
        <dbReference type="ChEBI" id="CHEBI:15377"/>
        <dbReference type="ChEBI" id="CHEBI:43474"/>
        <dbReference type="ChEBI" id="CHEBI:46858"/>
        <dbReference type="ChEBI" id="CHEBI:61978"/>
        <dbReference type="EC" id="3.1.3.48"/>
    </reaction>
</comment>
<dbReference type="GO" id="GO:0004725">
    <property type="term" value="F:protein tyrosine phosphatase activity"/>
    <property type="evidence" value="ECO:0007669"/>
    <property type="project" value="UniProtKB-EC"/>
</dbReference>
<evidence type="ECO:0000313" key="7">
    <source>
        <dbReference type="Proteomes" id="UP000199068"/>
    </source>
</evidence>
<dbReference type="GO" id="GO:0030145">
    <property type="term" value="F:manganese ion binding"/>
    <property type="evidence" value="ECO:0007669"/>
    <property type="project" value="InterPro"/>
</dbReference>
<reference evidence="6 7" key="1">
    <citation type="submission" date="2016-10" db="EMBL/GenBank/DDBJ databases">
        <authorList>
            <person name="de Groot N.N."/>
        </authorList>
    </citation>
    <scope>NUCLEOTIDE SEQUENCE [LARGE SCALE GENOMIC DNA]</scope>
    <source>
        <strain evidence="6 7">DSM 797</strain>
    </source>
</reference>
<dbReference type="EMBL" id="FNGW01000001">
    <property type="protein sequence ID" value="SDL36469.1"/>
    <property type="molecule type" value="Genomic_DNA"/>
</dbReference>
<dbReference type="RefSeq" id="WP_092722763.1">
    <property type="nucleotide sequence ID" value="NZ_FNGW01000001.1"/>
</dbReference>
<evidence type="ECO:0000256" key="5">
    <source>
        <dbReference type="ARBA" id="ARBA00051722"/>
    </source>
</evidence>
<dbReference type="InterPro" id="IPR016195">
    <property type="entry name" value="Pol/histidinol_Pase-like"/>
</dbReference>
<evidence type="ECO:0000313" key="6">
    <source>
        <dbReference type="EMBL" id="SDL36469.1"/>
    </source>
</evidence>
<evidence type="ECO:0000256" key="3">
    <source>
        <dbReference type="ARBA" id="ARBA00022801"/>
    </source>
</evidence>
<dbReference type="STRING" id="1121325.SAMN04515677_101637"/>
<keyword evidence="4" id="KW-0904">Protein phosphatase</keyword>
<gene>
    <name evidence="6" type="ORF">SAMN04515677_101637</name>
</gene>
<dbReference type="PIRSF" id="PIRSF016557">
    <property type="entry name" value="Caps_synth_CpsB"/>
    <property type="match status" value="1"/>
</dbReference>
<dbReference type="InterPro" id="IPR016667">
    <property type="entry name" value="Caps_polysacc_synth_CpsB/CapC"/>
</dbReference>
<name>A0A1G9JFX0_9FIRM</name>
<evidence type="ECO:0000256" key="1">
    <source>
        <dbReference type="ARBA" id="ARBA00005750"/>
    </source>
</evidence>
<evidence type="ECO:0000256" key="4">
    <source>
        <dbReference type="ARBA" id="ARBA00022912"/>
    </source>
</evidence>
<dbReference type="PANTHER" id="PTHR39181:SF1">
    <property type="entry name" value="TYROSINE-PROTEIN PHOSPHATASE YWQE"/>
    <property type="match status" value="1"/>
</dbReference>
<protein>
    <recommendedName>
        <fullName evidence="2">protein-tyrosine-phosphatase</fullName>
        <ecNumber evidence="2">3.1.3.48</ecNumber>
    </recommendedName>
</protein>
<dbReference type="SUPFAM" id="SSF89550">
    <property type="entry name" value="PHP domain-like"/>
    <property type="match status" value="1"/>
</dbReference>
<dbReference type="AlphaFoldDB" id="A0A1G9JFX0"/>
<dbReference type="PANTHER" id="PTHR39181">
    <property type="entry name" value="TYROSINE-PROTEIN PHOSPHATASE YWQE"/>
    <property type="match status" value="1"/>
</dbReference>
<sequence length="260" mass="29632">MIDIHCHILPGIDDGAKDMQEALKMARIAQSEGIKTIINTSHYHPDFDHESIETVSKEAENFNKMLKENNIDLEVLTGRELYYSDDLLDQIAKSKTYTLNGSKYVLIEFSHVKFPKKLCDIIYEFKLKGYKPILAHVERYQEVQENPGIIYDAIQEGALVQVNASSMVHKSLGSLNSTCETLMRQNMVHFVGTDAHGAENRRPLMKDAYQHVCNKYKPATANKLFIENPKSVIDDEDIDTSKAIDPSEKKSFLSKIFKNF</sequence>
<keyword evidence="3" id="KW-0378">Hydrolase</keyword>
<accession>A0A1G9JFX0</accession>
<proteinExistence type="inferred from homology"/>
<dbReference type="Proteomes" id="UP000199068">
    <property type="component" value="Unassembled WGS sequence"/>
</dbReference>
<dbReference type="EC" id="3.1.3.48" evidence="2"/>
<evidence type="ECO:0000256" key="2">
    <source>
        <dbReference type="ARBA" id="ARBA00013064"/>
    </source>
</evidence>
<keyword evidence="7" id="KW-1185">Reference proteome</keyword>
<comment type="similarity">
    <text evidence="1">Belongs to the metallo-dependent hydrolases superfamily. CpsB/CapC family.</text>
</comment>
<dbReference type="Gene3D" id="3.20.20.140">
    <property type="entry name" value="Metal-dependent hydrolases"/>
    <property type="match status" value="1"/>
</dbReference>
<dbReference type="Pfam" id="PF19567">
    <property type="entry name" value="CpsB_CapC"/>
    <property type="match status" value="1"/>
</dbReference>